<name>D3UIV3_HELM1</name>
<dbReference type="InterPro" id="IPR003329">
    <property type="entry name" value="Cytidylyl_trans"/>
</dbReference>
<dbReference type="Pfam" id="PF02348">
    <property type="entry name" value="CTP_transf_3"/>
    <property type="match status" value="1"/>
</dbReference>
<keyword evidence="2" id="KW-0808">Transferase</keyword>
<dbReference type="Proteomes" id="UP000001522">
    <property type="component" value="Chromosome"/>
</dbReference>
<dbReference type="GO" id="GO:0008781">
    <property type="term" value="F:N-acylneuraminate cytidylyltransferase activity"/>
    <property type="evidence" value="ECO:0007669"/>
    <property type="project" value="TreeGrafter"/>
</dbReference>
<evidence type="ECO:0000313" key="3">
    <source>
        <dbReference type="Proteomes" id="UP000001522"/>
    </source>
</evidence>
<evidence type="ECO:0000313" key="2">
    <source>
        <dbReference type="EMBL" id="CBG40428.1"/>
    </source>
</evidence>
<keyword evidence="2" id="KW-0548">Nucleotidyltransferase</keyword>
<dbReference type="InterPro" id="IPR020039">
    <property type="entry name" value="PseF"/>
</dbReference>
<organism evidence="2 3">
    <name type="scientific">Helicobacter mustelae (strain ATCC 43772 / CCUG 25715 / CIP 103759 / LMG 18044 / NCTC 12198 / R85-136P)</name>
    <name type="common">Campylobacter mustelae</name>
    <dbReference type="NCBI Taxonomy" id="679897"/>
    <lineage>
        <taxon>Bacteria</taxon>
        <taxon>Pseudomonadati</taxon>
        <taxon>Campylobacterota</taxon>
        <taxon>Epsilonproteobacteria</taxon>
        <taxon>Campylobacterales</taxon>
        <taxon>Helicobacteraceae</taxon>
        <taxon>Helicobacter</taxon>
    </lineage>
</organism>
<protein>
    <recommendedName>
        <fullName evidence="1">Pseudaminic acid cytidylyltransferase</fullName>
        <ecNumber evidence="1">2.7.7.81</ecNumber>
    </recommendedName>
</protein>
<dbReference type="NCBIfam" id="TIGR03584">
    <property type="entry name" value="PseF"/>
    <property type="match status" value="1"/>
</dbReference>
<dbReference type="EC" id="2.7.7.81" evidence="1"/>
<dbReference type="KEGG" id="hms:HMU11730"/>
<dbReference type="Gene3D" id="3.90.550.10">
    <property type="entry name" value="Spore Coat Polysaccharide Biosynthesis Protein SpsA, Chain A"/>
    <property type="match status" value="1"/>
</dbReference>
<gene>
    <name evidence="2" type="primary">neuA2</name>
    <name evidence="2" type="ordered locus">HMU11730</name>
</gene>
<dbReference type="PANTHER" id="PTHR21485:SF6">
    <property type="entry name" value="N-ACYLNEURAMINATE CYTIDYLYLTRANSFERASE-RELATED"/>
    <property type="match status" value="1"/>
</dbReference>
<evidence type="ECO:0000256" key="1">
    <source>
        <dbReference type="NCBIfam" id="TIGR03584"/>
    </source>
</evidence>
<dbReference type="HOGENOM" id="CLU_042930_1_0_7"/>
<dbReference type="InterPro" id="IPR050793">
    <property type="entry name" value="CMP-NeuNAc_synthase"/>
</dbReference>
<dbReference type="SUPFAM" id="SSF53448">
    <property type="entry name" value="Nucleotide-diphospho-sugar transferases"/>
    <property type="match status" value="1"/>
</dbReference>
<dbReference type="CDD" id="cd02513">
    <property type="entry name" value="CMP-NeuAc_Synthase"/>
    <property type="match status" value="1"/>
</dbReference>
<dbReference type="InterPro" id="IPR029044">
    <property type="entry name" value="Nucleotide-diphossugar_trans"/>
</dbReference>
<dbReference type="PANTHER" id="PTHR21485">
    <property type="entry name" value="HAD SUPERFAMILY MEMBERS CMAS AND KDSC"/>
    <property type="match status" value="1"/>
</dbReference>
<reference evidence="2 3" key="1">
    <citation type="journal article" date="2010" name="BMC Genomics">
        <title>Comparative genomics and proteomics of Helicobacter mustelae, an ulcerogenic and carcinogenic gastric pathogen.</title>
        <authorList>
            <person name="O'Toole P.W."/>
            <person name="Snelling W.J."/>
            <person name="Canchaya C."/>
            <person name="Forde B.M."/>
            <person name="Hardie K.R."/>
            <person name="Josenhans C."/>
            <person name="Graham R.L.J."/>
            <person name="McMullan G."/>
            <person name="Parkhill J."/>
            <person name="Belda E."/>
            <person name="Bentley S.D."/>
        </authorList>
    </citation>
    <scope>NUCLEOTIDE SEQUENCE [LARGE SCALE GENOMIC DNA]</scope>
    <source>
        <strain evidence="3">ATCC 43772 / LMG 18044 / NCTC 12198 / 12198</strain>
    </source>
</reference>
<proteinExistence type="predicted"/>
<dbReference type="AlphaFoldDB" id="D3UIV3"/>
<dbReference type="STRING" id="679897.HMU11730"/>
<accession>D3UIV3</accession>
<dbReference type="RefSeq" id="WP_013023497.1">
    <property type="nucleotide sequence ID" value="NC_013949.1"/>
</dbReference>
<dbReference type="EMBL" id="FN555004">
    <property type="protein sequence ID" value="CBG40428.1"/>
    <property type="molecule type" value="Genomic_DNA"/>
</dbReference>
<keyword evidence="3" id="KW-1185">Reference proteome</keyword>
<dbReference type="eggNOG" id="COG1083">
    <property type="taxonomic scope" value="Bacteria"/>
</dbReference>
<sequence>MMKKVAIIPARGGSKRIFKKNIKDFCGKPILAYSILLAQETGVFDCVVVSSDDAEILEVAKNYGANPLQRPQDLSNDTAATLPVMAHAVESLGLGLRDLVCCIYATAPLLEQKYVLQGMEALLQNPSKNYAFGVAEFANSPLRGFFIQEEVIELLFPQYQFVRSQDLQKIYHDAGAFYWGYAQSFLEQRWIFGAHSLPILLPKMMVQDIDTMDDWNLAEIKYKMKHAKTL</sequence>